<gene>
    <name evidence="1" type="ORF">VTL71DRAFT_4717</name>
</gene>
<proteinExistence type="predicted"/>
<comment type="caution">
    <text evidence="1">The sequence shown here is derived from an EMBL/GenBank/DDBJ whole genome shotgun (WGS) entry which is preliminary data.</text>
</comment>
<accession>A0ABR4C558</accession>
<name>A0ABR4C558_9HELO</name>
<protein>
    <submittedName>
        <fullName evidence="1">Uncharacterized protein</fullName>
    </submittedName>
</protein>
<evidence type="ECO:0000313" key="2">
    <source>
        <dbReference type="Proteomes" id="UP001595075"/>
    </source>
</evidence>
<dbReference type="EMBL" id="JAZHXI010000014">
    <property type="protein sequence ID" value="KAL2064223.1"/>
    <property type="molecule type" value="Genomic_DNA"/>
</dbReference>
<organism evidence="1 2">
    <name type="scientific">Oculimacula yallundae</name>
    <dbReference type="NCBI Taxonomy" id="86028"/>
    <lineage>
        <taxon>Eukaryota</taxon>
        <taxon>Fungi</taxon>
        <taxon>Dikarya</taxon>
        <taxon>Ascomycota</taxon>
        <taxon>Pezizomycotina</taxon>
        <taxon>Leotiomycetes</taxon>
        <taxon>Helotiales</taxon>
        <taxon>Ploettnerulaceae</taxon>
        <taxon>Oculimacula</taxon>
    </lineage>
</organism>
<evidence type="ECO:0000313" key="1">
    <source>
        <dbReference type="EMBL" id="KAL2064223.1"/>
    </source>
</evidence>
<keyword evidence="2" id="KW-1185">Reference proteome</keyword>
<dbReference type="Proteomes" id="UP001595075">
    <property type="component" value="Unassembled WGS sequence"/>
</dbReference>
<reference evidence="1 2" key="1">
    <citation type="journal article" date="2024" name="Commun. Biol.">
        <title>Comparative genomic analysis of thermophilic fungi reveals convergent evolutionary adaptations and gene losses.</title>
        <authorList>
            <person name="Steindorff A.S."/>
            <person name="Aguilar-Pontes M.V."/>
            <person name="Robinson A.J."/>
            <person name="Andreopoulos B."/>
            <person name="LaButti K."/>
            <person name="Kuo A."/>
            <person name="Mondo S."/>
            <person name="Riley R."/>
            <person name="Otillar R."/>
            <person name="Haridas S."/>
            <person name="Lipzen A."/>
            <person name="Grimwood J."/>
            <person name="Schmutz J."/>
            <person name="Clum A."/>
            <person name="Reid I.D."/>
            <person name="Moisan M.C."/>
            <person name="Butler G."/>
            <person name="Nguyen T.T.M."/>
            <person name="Dewar K."/>
            <person name="Conant G."/>
            <person name="Drula E."/>
            <person name="Henrissat B."/>
            <person name="Hansel C."/>
            <person name="Singer S."/>
            <person name="Hutchinson M.I."/>
            <person name="de Vries R.P."/>
            <person name="Natvig D.O."/>
            <person name="Powell A.J."/>
            <person name="Tsang A."/>
            <person name="Grigoriev I.V."/>
        </authorList>
    </citation>
    <scope>NUCLEOTIDE SEQUENCE [LARGE SCALE GENOMIC DNA]</scope>
    <source>
        <strain evidence="1 2">CBS 494.80</strain>
    </source>
</reference>
<sequence>MTTTTTAVSHATPEPRRDRLTIDIWFMVFKEVINSNPSGSKDLRRSQVAQLKTWLLSMRTVSKDFRHIVTLFAFSTFDFRNDLRLEPVLKAQNVFLTAFSRDMWQHLVNLQFQIRYTQNNIHAMAFFLERCPKLKEYRLGRGMYGGETLIGNIVALQCLPSQPNHQGSYKFVEDEVWSGVSIEYDDSLDSPRKSRRLRELADGTPEKDSSLSAYRTVYGSSQGKLPIDHSDANTQQVLRRSDIGVGAADEDDSKPVSRFSMHFNYPTMKKLKLDGGQFVNPESKTNRLWDMSSVYSLTIKDKSWVVGVAMTELFPSSHLSRLRTIKLVIGYLGREEGAIEDLRDWLTSLFRGCKDLSSVKFTNTYWEYIVDIGELLKIGPSLHKLRITGE</sequence>